<feature type="transmembrane region" description="Helical" evidence="10">
    <location>
        <begin position="479"/>
        <end position="501"/>
    </location>
</feature>
<dbReference type="GO" id="GO:0009252">
    <property type="term" value="P:peptidoglycan biosynthetic process"/>
    <property type="evidence" value="ECO:0007669"/>
    <property type="project" value="UniProtKB-UniRule"/>
</dbReference>
<proteinExistence type="inferred from homology"/>
<dbReference type="PANTHER" id="PTHR47019:SF1">
    <property type="entry name" value="LIPID II FLIPPASE MURJ"/>
    <property type="match status" value="1"/>
</dbReference>
<comment type="function">
    <text evidence="8 10 11">Involved in peptidoglycan biosynthesis. Transports lipid-linked peptidoglycan precursors from the inner to the outer leaflet of the cytoplasmic membrane.</text>
</comment>
<feature type="transmembrane region" description="Helical" evidence="10">
    <location>
        <begin position="411"/>
        <end position="431"/>
    </location>
</feature>
<feature type="transmembrane region" description="Helical" evidence="10">
    <location>
        <begin position="31"/>
        <end position="49"/>
    </location>
</feature>
<keyword evidence="7 10" id="KW-0472">Membrane</keyword>
<dbReference type="GO" id="GO:0071555">
    <property type="term" value="P:cell wall organization"/>
    <property type="evidence" value="ECO:0007669"/>
    <property type="project" value="UniProtKB-UniRule"/>
</dbReference>
<keyword evidence="13" id="KW-1185">Reference proteome</keyword>
<comment type="caution">
    <text evidence="12">The sequence shown here is derived from an EMBL/GenBank/DDBJ whole genome shotgun (WGS) entry which is preliminary data.</text>
</comment>
<keyword evidence="6 10" id="KW-1133">Transmembrane helix</keyword>
<keyword evidence="3 10" id="KW-0812">Transmembrane</keyword>
<evidence type="ECO:0000256" key="5">
    <source>
        <dbReference type="ARBA" id="ARBA00022984"/>
    </source>
</evidence>
<sequence>MDEKQKVTRAAGVIGLATLLSRILGFIRDMIIAWFFGAGRLSDAFFVAFRIPNLLRRLFAEGTLSMAFVPVFTRYLTDSGRAEAFALARSAIRLLAAILVLVTIAGILTAPWIVKGVAPGFSGDKFELTVTLTRIMFPYIVCICLVALCMGILNALGHFAAPALAPVFLNLAMIGAVLFIAPLMQEPVMGLAIGVLIGGGLQLALQLPFLLQKGIRVWEKAPLLHPGLARVARLMGPAVFGAAVYQVNILIGTLLASLLAEGSVSYLYYADRVVQFPLGIFAISMSVALLPSLSRQAAAEDFTALADTFAYAMNMVFFITIPAMVGLIVLREPIVGLLFHRGAFEIESLQATGFALFHYSVGLWAFSAVRIVVSTFYALQDTKTPVKMATYSIIANIGLGVILMGPLSHGGLALATSLASMINFVLLTGVLHYRLGGLHWKKIIVSTGKTVIIASAMGVVLLGWLAFLPLDAAGPAQVLFVELAAAIFAGVLVYGACAWLLHRSALYALISMVKRS</sequence>
<feature type="transmembrane region" description="Helical" evidence="10">
    <location>
        <begin position="134"/>
        <end position="156"/>
    </location>
</feature>
<dbReference type="PANTHER" id="PTHR47019">
    <property type="entry name" value="LIPID II FLIPPASE MURJ"/>
    <property type="match status" value="1"/>
</dbReference>
<evidence type="ECO:0000256" key="10">
    <source>
        <dbReference type="HAMAP-Rule" id="MF_02078"/>
    </source>
</evidence>
<feature type="transmembrane region" description="Helical" evidence="10">
    <location>
        <begin position="190"/>
        <end position="211"/>
    </location>
</feature>
<feature type="transmembrane region" description="Helical" evidence="10">
    <location>
        <begin position="388"/>
        <end position="405"/>
    </location>
</feature>
<evidence type="ECO:0000256" key="1">
    <source>
        <dbReference type="ARBA" id="ARBA00004651"/>
    </source>
</evidence>
<dbReference type="InterPro" id="IPR004268">
    <property type="entry name" value="MurJ"/>
</dbReference>
<dbReference type="GO" id="GO:0008360">
    <property type="term" value="P:regulation of cell shape"/>
    <property type="evidence" value="ECO:0007669"/>
    <property type="project" value="UniProtKB-UniRule"/>
</dbReference>
<comment type="similarity">
    <text evidence="9 10 11">Belongs to the MurJ/MviN family.</text>
</comment>
<dbReference type="InterPro" id="IPR051050">
    <property type="entry name" value="Lipid_II_flippase_MurJ/MviN"/>
</dbReference>
<dbReference type="CDD" id="cd13123">
    <property type="entry name" value="MATE_MurJ_like"/>
    <property type="match status" value="1"/>
</dbReference>
<organism evidence="12 13">
    <name type="scientific">Desulfosalsimonas propionicica</name>
    <dbReference type="NCBI Taxonomy" id="332175"/>
    <lineage>
        <taxon>Bacteria</taxon>
        <taxon>Pseudomonadati</taxon>
        <taxon>Thermodesulfobacteriota</taxon>
        <taxon>Desulfobacteria</taxon>
        <taxon>Desulfobacterales</taxon>
        <taxon>Desulfosalsimonadaceae</taxon>
        <taxon>Desulfosalsimonas</taxon>
    </lineage>
</organism>
<evidence type="ECO:0000313" key="13">
    <source>
        <dbReference type="Proteomes" id="UP000525298"/>
    </source>
</evidence>
<dbReference type="Pfam" id="PF03023">
    <property type="entry name" value="MurJ"/>
    <property type="match status" value="1"/>
</dbReference>
<evidence type="ECO:0000256" key="3">
    <source>
        <dbReference type="ARBA" id="ARBA00022692"/>
    </source>
</evidence>
<feature type="transmembrane region" description="Helical" evidence="10">
    <location>
        <begin position="272"/>
        <end position="290"/>
    </location>
</feature>
<dbReference type="PIRSF" id="PIRSF002869">
    <property type="entry name" value="MviN"/>
    <property type="match status" value="1"/>
</dbReference>
<dbReference type="EMBL" id="JACDUS010000004">
    <property type="protein sequence ID" value="MBA2881390.1"/>
    <property type="molecule type" value="Genomic_DNA"/>
</dbReference>
<feature type="transmembrane region" description="Helical" evidence="10">
    <location>
        <begin position="163"/>
        <end position="184"/>
    </location>
</feature>
<dbReference type="RefSeq" id="WP_181551055.1">
    <property type="nucleotide sequence ID" value="NZ_JACDUS010000004.1"/>
</dbReference>
<comment type="subcellular location">
    <subcellularLocation>
        <location evidence="1 10">Cell membrane</location>
        <topology evidence="1 10">Multi-pass membrane protein</topology>
    </subcellularLocation>
</comment>
<feature type="transmembrane region" description="Helical" evidence="10">
    <location>
        <begin position="311"/>
        <end position="330"/>
    </location>
</feature>
<keyword evidence="4 10" id="KW-0133">Cell shape</keyword>
<evidence type="ECO:0000313" key="12">
    <source>
        <dbReference type="EMBL" id="MBA2881390.1"/>
    </source>
</evidence>
<feature type="transmembrane region" description="Helical" evidence="10">
    <location>
        <begin position="232"/>
        <end position="260"/>
    </location>
</feature>
<evidence type="ECO:0000256" key="8">
    <source>
        <dbReference type="ARBA" id="ARBA00060041"/>
    </source>
</evidence>
<accession>A0A7W0HKM7</accession>
<dbReference type="GO" id="GO:0015648">
    <property type="term" value="F:lipid-linked peptidoglycan transporter activity"/>
    <property type="evidence" value="ECO:0007669"/>
    <property type="project" value="UniProtKB-UniRule"/>
</dbReference>
<evidence type="ECO:0000256" key="11">
    <source>
        <dbReference type="PIRNR" id="PIRNR002869"/>
    </source>
</evidence>
<feature type="transmembrane region" description="Helical" evidence="10">
    <location>
        <begin position="356"/>
        <end position="379"/>
    </location>
</feature>
<dbReference type="GO" id="GO:0034204">
    <property type="term" value="P:lipid translocation"/>
    <property type="evidence" value="ECO:0007669"/>
    <property type="project" value="TreeGrafter"/>
</dbReference>
<evidence type="ECO:0000256" key="7">
    <source>
        <dbReference type="ARBA" id="ARBA00023136"/>
    </source>
</evidence>
<dbReference type="Proteomes" id="UP000525298">
    <property type="component" value="Unassembled WGS sequence"/>
</dbReference>
<keyword evidence="5 10" id="KW-0573">Peptidoglycan synthesis</keyword>
<keyword evidence="2 10" id="KW-1003">Cell membrane</keyword>
<comment type="pathway">
    <text evidence="10">Cell wall biogenesis; peptidoglycan biosynthesis.</text>
</comment>
<evidence type="ECO:0000256" key="6">
    <source>
        <dbReference type="ARBA" id="ARBA00022989"/>
    </source>
</evidence>
<name>A0A7W0HKM7_9BACT</name>
<feature type="transmembrane region" description="Helical" evidence="10">
    <location>
        <begin position="7"/>
        <end position="25"/>
    </location>
</feature>
<evidence type="ECO:0000256" key="9">
    <source>
        <dbReference type="ARBA" id="ARBA00061532"/>
    </source>
</evidence>
<dbReference type="GO" id="GO:0005886">
    <property type="term" value="C:plasma membrane"/>
    <property type="evidence" value="ECO:0007669"/>
    <property type="project" value="UniProtKB-SubCell"/>
</dbReference>
<dbReference type="NCBIfam" id="TIGR01695">
    <property type="entry name" value="murJ_mviN"/>
    <property type="match status" value="1"/>
</dbReference>
<gene>
    <name evidence="10" type="primary">murJ</name>
    <name evidence="12" type="ORF">HNR65_001717</name>
</gene>
<feature type="transmembrane region" description="Helical" evidence="10">
    <location>
        <begin position="443"/>
        <end position="467"/>
    </location>
</feature>
<evidence type="ECO:0000256" key="4">
    <source>
        <dbReference type="ARBA" id="ARBA00022960"/>
    </source>
</evidence>
<keyword evidence="10 11" id="KW-0813">Transport</keyword>
<dbReference type="UniPathway" id="UPA00219"/>
<keyword evidence="10 11" id="KW-0961">Cell wall biogenesis/degradation</keyword>
<dbReference type="HAMAP" id="MF_02078">
    <property type="entry name" value="MurJ_MviN"/>
    <property type="match status" value="1"/>
</dbReference>
<reference evidence="12 13" key="1">
    <citation type="submission" date="2020-07" db="EMBL/GenBank/DDBJ databases">
        <title>Genomic Encyclopedia of Type Strains, Phase IV (KMG-IV): sequencing the most valuable type-strain genomes for metagenomic binning, comparative biology and taxonomic classification.</title>
        <authorList>
            <person name="Goeker M."/>
        </authorList>
    </citation>
    <scope>NUCLEOTIDE SEQUENCE [LARGE SCALE GENOMIC DNA]</scope>
    <source>
        <strain evidence="12 13">DSM 17721</strain>
    </source>
</reference>
<dbReference type="PRINTS" id="PR01806">
    <property type="entry name" value="VIRFACTRMVIN"/>
</dbReference>
<feature type="transmembrane region" description="Helical" evidence="10">
    <location>
        <begin position="91"/>
        <end position="114"/>
    </location>
</feature>
<dbReference type="AlphaFoldDB" id="A0A7W0HKM7"/>
<protein>
    <recommendedName>
        <fullName evidence="10">Probable lipid II flippase MurJ</fullName>
    </recommendedName>
</protein>
<evidence type="ECO:0000256" key="2">
    <source>
        <dbReference type="ARBA" id="ARBA00022475"/>
    </source>
</evidence>